<dbReference type="GO" id="GO:0016787">
    <property type="term" value="F:hydrolase activity"/>
    <property type="evidence" value="ECO:0007669"/>
    <property type="project" value="UniProtKB-KW"/>
</dbReference>
<comment type="caution">
    <text evidence="3">The sequence shown here is derived from an EMBL/GenBank/DDBJ whole genome shotgun (WGS) entry which is preliminary data.</text>
</comment>
<dbReference type="AlphaFoldDB" id="A0A7W9EFS3"/>
<dbReference type="Proteomes" id="UP000549617">
    <property type="component" value="Unassembled WGS sequence"/>
</dbReference>
<evidence type="ECO:0000256" key="1">
    <source>
        <dbReference type="ARBA" id="ARBA00022801"/>
    </source>
</evidence>
<dbReference type="InterPro" id="IPR050300">
    <property type="entry name" value="GDXG_lipolytic_enzyme"/>
</dbReference>
<evidence type="ECO:0000313" key="4">
    <source>
        <dbReference type="Proteomes" id="UP000549617"/>
    </source>
</evidence>
<dbReference type="Gene3D" id="3.40.50.1820">
    <property type="entry name" value="alpha/beta hydrolase"/>
    <property type="match status" value="1"/>
</dbReference>
<organism evidence="3 4">
    <name type="scientific">Sphingobium boeckii</name>
    <dbReference type="NCBI Taxonomy" id="1082345"/>
    <lineage>
        <taxon>Bacteria</taxon>
        <taxon>Pseudomonadati</taxon>
        <taxon>Pseudomonadota</taxon>
        <taxon>Alphaproteobacteria</taxon>
        <taxon>Sphingomonadales</taxon>
        <taxon>Sphingomonadaceae</taxon>
        <taxon>Sphingobium</taxon>
    </lineage>
</organism>
<evidence type="ECO:0000313" key="3">
    <source>
        <dbReference type="EMBL" id="MBB5686016.1"/>
    </source>
</evidence>
<dbReference type="RefSeq" id="WP_246350561.1">
    <property type="nucleotide sequence ID" value="NZ_JACIJC010000003.1"/>
</dbReference>
<sequence>MTQAPLLNWSDLLARPVPEADRKIAYGAGDLQFVDLWLPETRGPHPVVLMIHGGCWQSDVADRTIMNWIAADLRGRGIAVWNVEYRGVDRPGGGYPGTFLDVAAAADLLAKDGPAIGLKTDRIVAVGHSAGGHLALWLANRAALPKNSVLRGAAPAPIAAALSQGGLPDLQFSSNTVGHGCGTEGAKAMAGAPSAARPDVYADTSPIAMKPGVARQISVNATQDRIAPPGYAQAYGDALAAKGVTVDVVTIKDEGHVELIAPESAAWAETVRLIQQALQQ</sequence>
<reference evidence="3 4" key="1">
    <citation type="submission" date="2020-08" db="EMBL/GenBank/DDBJ databases">
        <title>Genomic Encyclopedia of Type Strains, Phase IV (KMG-IV): sequencing the most valuable type-strain genomes for metagenomic binning, comparative biology and taxonomic classification.</title>
        <authorList>
            <person name="Goeker M."/>
        </authorList>
    </citation>
    <scope>NUCLEOTIDE SEQUENCE [LARGE SCALE GENOMIC DNA]</scope>
    <source>
        <strain evidence="3 4">DSM 25079</strain>
    </source>
</reference>
<proteinExistence type="predicted"/>
<dbReference type="PANTHER" id="PTHR48081">
    <property type="entry name" value="AB HYDROLASE SUPERFAMILY PROTEIN C4A8.06C"/>
    <property type="match status" value="1"/>
</dbReference>
<evidence type="ECO:0000259" key="2">
    <source>
        <dbReference type="Pfam" id="PF20434"/>
    </source>
</evidence>
<gene>
    <name evidence="3" type="ORF">FHS49_002032</name>
</gene>
<name>A0A7W9EFS3_9SPHN</name>
<keyword evidence="4" id="KW-1185">Reference proteome</keyword>
<dbReference type="InterPro" id="IPR029058">
    <property type="entry name" value="AB_hydrolase_fold"/>
</dbReference>
<dbReference type="InterPro" id="IPR049492">
    <property type="entry name" value="BD-FAE-like_dom"/>
</dbReference>
<accession>A0A7W9EFS3</accession>
<keyword evidence="1" id="KW-0378">Hydrolase</keyword>
<protein>
    <submittedName>
        <fullName evidence="3">Acetyl esterase/lipase</fullName>
    </submittedName>
</protein>
<dbReference type="EMBL" id="JACIJC010000003">
    <property type="protein sequence ID" value="MBB5686016.1"/>
    <property type="molecule type" value="Genomic_DNA"/>
</dbReference>
<dbReference type="SUPFAM" id="SSF53474">
    <property type="entry name" value="alpha/beta-Hydrolases"/>
    <property type="match status" value="1"/>
</dbReference>
<feature type="domain" description="BD-FAE-like" evidence="2">
    <location>
        <begin position="35"/>
        <end position="208"/>
    </location>
</feature>
<dbReference type="Pfam" id="PF20434">
    <property type="entry name" value="BD-FAE"/>
    <property type="match status" value="1"/>
</dbReference>